<dbReference type="SUPFAM" id="SSF103481">
    <property type="entry name" value="Multidrug resistance efflux transporter EmrE"/>
    <property type="match status" value="2"/>
</dbReference>
<feature type="domain" description="EamA" evidence="8">
    <location>
        <begin position="165"/>
        <end position="300"/>
    </location>
</feature>
<feature type="transmembrane region" description="Helical" evidence="7">
    <location>
        <begin position="139"/>
        <end position="156"/>
    </location>
</feature>
<protein>
    <submittedName>
        <fullName evidence="9">DMT family transporter</fullName>
    </submittedName>
</protein>
<feature type="transmembrane region" description="Helical" evidence="7">
    <location>
        <begin position="283"/>
        <end position="302"/>
    </location>
</feature>
<feature type="transmembrane region" description="Helical" evidence="7">
    <location>
        <begin position="227"/>
        <end position="246"/>
    </location>
</feature>
<keyword evidence="10" id="KW-1185">Reference proteome</keyword>
<name>A0ABY7X045_9BACL</name>
<evidence type="ECO:0000256" key="5">
    <source>
        <dbReference type="ARBA" id="ARBA00022989"/>
    </source>
</evidence>
<gene>
    <name evidence="9" type="ORF">PTI97_02955</name>
</gene>
<evidence type="ECO:0000256" key="1">
    <source>
        <dbReference type="ARBA" id="ARBA00004651"/>
    </source>
</evidence>
<evidence type="ECO:0000256" key="2">
    <source>
        <dbReference type="ARBA" id="ARBA00007362"/>
    </source>
</evidence>
<keyword evidence="5 7" id="KW-1133">Transmembrane helix</keyword>
<comment type="subcellular location">
    <subcellularLocation>
        <location evidence="1">Cell membrane</location>
        <topology evidence="1">Multi-pass membrane protein</topology>
    </subcellularLocation>
</comment>
<evidence type="ECO:0000256" key="3">
    <source>
        <dbReference type="ARBA" id="ARBA00022475"/>
    </source>
</evidence>
<feature type="transmembrane region" description="Helical" evidence="7">
    <location>
        <begin position="162"/>
        <end position="184"/>
    </location>
</feature>
<keyword evidence="6 7" id="KW-0472">Membrane</keyword>
<keyword evidence="4 7" id="KW-0812">Transmembrane</keyword>
<feature type="transmembrane region" description="Helical" evidence="7">
    <location>
        <begin position="82"/>
        <end position="102"/>
    </location>
</feature>
<dbReference type="Proteomes" id="UP001213680">
    <property type="component" value="Chromosome"/>
</dbReference>
<dbReference type="RefSeq" id="WP_274357179.1">
    <property type="nucleotide sequence ID" value="NZ_CP118099.1"/>
</dbReference>
<feature type="transmembrane region" description="Helical" evidence="7">
    <location>
        <begin position="196"/>
        <end position="215"/>
    </location>
</feature>
<reference evidence="9 10" key="1">
    <citation type="submission" date="2023-02" db="EMBL/GenBank/DDBJ databases">
        <title>A bacterium isolated from plastisphere.</title>
        <authorList>
            <person name="Sun Y."/>
        </authorList>
    </citation>
    <scope>NUCLEOTIDE SEQUENCE [LARGE SCALE GENOMIC DNA]</scope>
    <source>
        <strain evidence="10">a-1</strain>
    </source>
</reference>
<dbReference type="Pfam" id="PF00892">
    <property type="entry name" value="EamA"/>
    <property type="match status" value="2"/>
</dbReference>
<evidence type="ECO:0000313" key="10">
    <source>
        <dbReference type="Proteomes" id="UP001213680"/>
    </source>
</evidence>
<evidence type="ECO:0000256" key="4">
    <source>
        <dbReference type="ARBA" id="ARBA00022692"/>
    </source>
</evidence>
<dbReference type="InterPro" id="IPR000620">
    <property type="entry name" value="EamA_dom"/>
</dbReference>
<feature type="transmembrane region" description="Helical" evidence="7">
    <location>
        <begin position="108"/>
        <end position="127"/>
    </location>
</feature>
<evidence type="ECO:0000259" key="8">
    <source>
        <dbReference type="Pfam" id="PF00892"/>
    </source>
</evidence>
<feature type="domain" description="EamA" evidence="8">
    <location>
        <begin position="11"/>
        <end position="153"/>
    </location>
</feature>
<comment type="similarity">
    <text evidence="2">Belongs to the EamA transporter family.</text>
</comment>
<dbReference type="PANTHER" id="PTHR32322">
    <property type="entry name" value="INNER MEMBRANE TRANSPORTER"/>
    <property type="match status" value="1"/>
</dbReference>
<organism evidence="9 10">
    <name type="scientific">Exiguobacterium marinum</name>
    <dbReference type="NCBI Taxonomy" id="273528"/>
    <lineage>
        <taxon>Bacteria</taxon>
        <taxon>Bacillati</taxon>
        <taxon>Bacillota</taxon>
        <taxon>Bacilli</taxon>
        <taxon>Bacillales</taxon>
        <taxon>Bacillales Family XII. Incertae Sedis</taxon>
        <taxon>Exiguobacterium</taxon>
    </lineage>
</organism>
<keyword evidence="3" id="KW-1003">Cell membrane</keyword>
<feature type="transmembrane region" description="Helical" evidence="7">
    <location>
        <begin position="12"/>
        <end position="33"/>
    </location>
</feature>
<sequence length="314" mass="34778">MQNIFQRPWTVALLAIFNTLLWGSAFPFIKLSYEKLDIQSNEYGQQLLFAGERFLLAGLLLLIISQTVLKRSVRLTREKVKAYAHLGSFLTFLQYLFFYIGLSLSTGVQGSIIAGSTSFFQMAVAHIRYEDDKLNRLKGLALTFGFSGIVIANWPATGSEFGFGLGEILLILAMVSGAFGNLIAKDYSKTYDVAPMTAWAMVIGSVGLLVIGYLLDPSGISMPYTGQTIAILFYLAMLSAIGFTLWNTLMKYNPVSRISLYIFLVPLFGVMLSGILLGETIPWNAIVGLGFVIVGIYLSTYFQGRRAKQRTNRI</sequence>
<feature type="transmembrane region" description="Helical" evidence="7">
    <location>
        <begin position="53"/>
        <end position="70"/>
    </location>
</feature>
<dbReference type="EMBL" id="CP118099">
    <property type="protein sequence ID" value="WDH76497.1"/>
    <property type="molecule type" value="Genomic_DNA"/>
</dbReference>
<proteinExistence type="inferred from homology"/>
<dbReference type="InterPro" id="IPR037185">
    <property type="entry name" value="EmrE-like"/>
</dbReference>
<accession>A0ABY7X045</accession>
<feature type="transmembrane region" description="Helical" evidence="7">
    <location>
        <begin position="258"/>
        <end position="277"/>
    </location>
</feature>
<evidence type="ECO:0000313" key="9">
    <source>
        <dbReference type="EMBL" id="WDH76497.1"/>
    </source>
</evidence>
<evidence type="ECO:0000256" key="7">
    <source>
        <dbReference type="SAM" id="Phobius"/>
    </source>
</evidence>
<evidence type="ECO:0000256" key="6">
    <source>
        <dbReference type="ARBA" id="ARBA00023136"/>
    </source>
</evidence>
<dbReference type="PANTHER" id="PTHR32322:SF18">
    <property type="entry name" value="S-ADENOSYLMETHIONINE_S-ADENOSYLHOMOCYSTEINE TRANSPORTER"/>
    <property type="match status" value="1"/>
</dbReference>
<dbReference type="InterPro" id="IPR050638">
    <property type="entry name" value="AA-Vitamin_Transporters"/>
</dbReference>